<dbReference type="AlphaFoldDB" id="A0A1D3D903"/>
<sequence>MPPLCSSTGTGQGPPFGSSSCSSAERAQGKAAHCRSCSARSIRWLTQRKPLEEERRARSARSSQSTSINSSNARAPRGLLGIIIIISDDTSSRILVGTPQRLLPIQQLPLQLAAREREADTEKSPANLAAHPQLQRLKLAATEYQRQFPNKPRQRAMRFLPPLHPAARPLGGFVQP</sequence>
<name>A0A1D3D903_9EIME</name>
<feature type="region of interest" description="Disordered" evidence="1">
    <location>
        <begin position="1"/>
        <end position="25"/>
    </location>
</feature>
<keyword evidence="3" id="KW-1185">Reference proteome</keyword>
<evidence type="ECO:0000256" key="1">
    <source>
        <dbReference type="SAM" id="MobiDB-lite"/>
    </source>
</evidence>
<organism evidence="2 3">
    <name type="scientific">Cyclospora cayetanensis</name>
    <dbReference type="NCBI Taxonomy" id="88456"/>
    <lineage>
        <taxon>Eukaryota</taxon>
        <taxon>Sar</taxon>
        <taxon>Alveolata</taxon>
        <taxon>Apicomplexa</taxon>
        <taxon>Conoidasida</taxon>
        <taxon>Coccidia</taxon>
        <taxon>Eucoccidiorida</taxon>
        <taxon>Eimeriorina</taxon>
        <taxon>Eimeriidae</taxon>
        <taxon>Cyclospora</taxon>
    </lineage>
</organism>
<feature type="region of interest" description="Disordered" evidence="1">
    <location>
        <begin position="48"/>
        <end position="72"/>
    </location>
</feature>
<evidence type="ECO:0000313" key="3">
    <source>
        <dbReference type="Proteomes" id="UP000095192"/>
    </source>
</evidence>
<proteinExistence type="predicted"/>
<accession>A0A1D3D903</accession>
<dbReference type="EMBL" id="JROU02000235">
    <property type="protein sequence ID" value="OEH79929.1"/>
    <property type="molecule type" value="Genomic_DNA"/>
</dbReference>
<feature type="compositionally biased region" description="Low complexity" evidence="1">
    <location>
        <begin position="60"/>
        <end position="72"/>
    </location>
</feature>
<protein>
    <submittedName>
        <fullName evidence="2">Uncharacterized protein</fullName>
    </submittedName>
</protein>
<dbReference type="InParanoid" id="A0A1D3D903"/>
<dbReference type="VEuPathDB" id="ToxoDB:cyc_07824"/>
<dbReference type="Proteomes" id="UP000095192">
    <property type="component" value="Unassembled WGS sequence"/>
</dbReference>
<reference evidence="2 3" key="1">
    <citation type="journal article" date="2016" name="BMC Genomics">
        <title>Comparative genomics reveals Cyclospora cayetanensis possesses coccidia-like metabolism and invasion components but unique surface antigens.</title>
        <authorList>
            <person name="Liu S."/>
            <person name="Wang L."/>
            <person name="Zheng H."/>
            <person name="Xu Z."/>
            <person name="Roellig D.M."/>
            <person name="Li N."/>
            <person name="Frace M.A."/>
            <person name="Tang K."/>
            <person name="Arrowood M.J."/>
            <person name="Moss D.M."/>
            <person name="Zhang L."/>
            <person name="Feng Y."/>
            <person name="Xiao L."/>
        </authorList>
    </citation>
    <scope>NUCLEOTIDE SEQUENCE [LARGE SCALE GENOMIC DNA]</scope>
    <source>
        <strain evidence="2 3">CHN_HEN01</strain>
    </source>
</reference>
<gene>
    <name evidence="2" type="ORF">cyc_07824</name>
</gene>
<comment type="caution">
    <text evidence="2">The sequence shown here is derived from an EMBL/GenBank/DDBJ whole genome shotgun (WGS) entry which is preliminary data.</text>
</comment>
<evidence type="ECO:0000313" key="2">
    <source>
        <dbReference type="EMBL" id="OEH79929.1"/>
    </source>
</evidence>